<dbReference type="RefSeq" id="WP_249863599.1">
    <property type="nucleotide sequence ID" value="NZ_CP027059.1"/>
</dbReference>
<gene>
    <name evidence="2" type="ORF">SK3146_00513</name>
</gene>
<dbReference type="PANTHER" id="PTHR43317">
    <property type="entry name" value="THERMOSPERMINE SYNTHASE ACAULIS5"/>
    <property type="match status" value="1"/>
</dbReference>
<keyword evidence="3" id="KW-1185">Reference proteome</keyword>
<dbReference type="Pfam" id="PF01564">
    <property type="entry name" value="Spermine_synth"/>
    <property type="match status" value="1"/>
</dbReference>
<accession>A0ABY4RG46</accession>
<dbReference type="Proteomes" id="UP001057134">
    <property type="component" value="Chromosome"/>
</dbReference>
<evidence type="ECO:0000256" key="1">
    <source>
        <dbReference type="ARBA" id="ARBA00023115"/>
    </source>
</evidence>
<dbReference type="Gene3D" id="3.40.50.150">
    <property type="entry name" value="Vaccinia Virus protein VP39"/>
    <property type="match status" value="1"/>
</dbReference>
<reference evidence="2" key="2">
    <citation type="journal article" date="2021" name="J Anim Sci Technol">
        <title>Complete genome sequence of Paenibacillus konkukensis sp. nov. SK3146 as a potential probiotic strain.</title>
        <authorList>
            <person name="Jung H.I."/>
            <person name="Park S."/>
            <person name="Niu K.M."/>
            <person name="Lee S.W."/>
            <person name="Kothari D."/>
            <person name="Yi K.J."/>
            <person name="Kim S.K."/>
        </authorList>
    </citation>
    <scope>NUCLEOTIDE SEQUENCE</scope>
    <source>
        <strain evidence="2">SK3146</strain>
    </source>
</reference>
<dbReference type="EMBL" id="CP027059">
    <property type="protein sequence ID" value="UQZ81357.1"/>
    <property type="molecule type" value="Genomic_DNA"/>
</dbReference>
<evidence type="ECO:0000313" key="3">
    <source>
        <dbReference type="Proteomes" id="UP001057134"/>
    </source>
</evidence>
<name>A0ABY4RG46_9BACL</name>
<protein>
    <submittedName>
        <fullName evidence="2">Spermidine synthase</fullName>
    </submittedName>
</protein>
<keyword evidence="1" id="KW-0620">Polyamine biosynthesis</keyword>
<sequence length="255" mass="28854">MHLIAKEVSPYNEITVYECSQLYGEKGKYRVLQFSGDAIQGAMDLKRPERIVLEYPRAIIHLMEYNNSSFEDVFMIGHGIGTIAGHFPDKRFTVAEIDEKVVDISRKYFGYRADHAMIGDGRQLLAETPVPALDYIILDAFTKSGTPHHLTTLEFFELTKRKLSDRGAVMINLAGKIRNDRRVNAIHSTLRKVYTYTRVFFLRGDNENDVCNLIVTGSSASLGFQPEEMAGFAEIELEEGYMVLDRRTAKDSNAG</sequence>
<dbReference type="PANTHER" id="PTHR43317:SF1">
    <property type="entry name" value="THERMOSPERMINE SYNTHASE ACAULIS5"/>
    <property type="match status" value="1"/>
</dbReference>
<proteinExistence type="predicted"/>
<organism evidence="2 3">
    <name type="scientific">Paenibacillus konkukensis</name>
    <dbReference type="NCBI Taxonomy" id="2020716"/>
    <lineage>
        <taxon>Bacteria</taxon>
        <taxon>Bacillati</taxon>
        <taxon>Bacillota</taxon>
        <taxon>Bacilli</taxon>
        <taxon>Bacillales</taxon>
        <taxon>Paenibacillaceae</taxon>
        <taxon>Paenibacillus</taxon>
    </lineage>
</organism>
<dbReference type="SUPFAM" id="SSF53335">
    <property type="entry name" value="S-adenosyl-L-methionine-dependent methyltransferases"/>
    <property type="match status" value="1"/>
</dbReference>
<dbReference type="InterPro" id="IPR029063">
    <property type="entry name" value="SAM-dependent_MTases_sf"/>
</dbReference>
<reference evidence="2" key="1">
    <citation type="submission" date="2018-02" db="EMBL/GenBank/DDBJ databases">
        <authorList>
            <person name="Kim S.-K."/>
            <person name="Jung H.-I."/>
            <person name="Lee S.-W."/>
        </authorList>
    </citation>
    <scope>NUCLEOTIDE SEQUENCE</scope>
    <source>
        <strain evidence="2">SK3146</strain>
    </source>
</reference>
<evidence type="ECO:0000313" key="2">
    <source>
        <dbReference type="EMBL" id="UQZ81357.1"/>
    </source>
</evidence>
<dbReference type="NCBIfam" id="NF037959">
    <property type="entry name" value="MFS_SpdSyn"/>
    <property type="match status" value="1"/>
</dbReference>